<proteinExistence type="predicted"/>
<feature type="compositionally biased region" description="Basic and acidic residues" evidence="7">
    <location>
        <begin position="16"/>
        <end position="66"/>
    </location>
</feature>
<keyword evidence="2" id="KW-0805">Transcription regulation</keyword>
<reference evidence="10" key="1">
    <citation type="submission" date="2025-08" db="UniProtKB">
        <authorList>
            <consortium name="RefSeq"/>
        </authorList>
    </citation>
    <scope>IDENTIFICATION</scope>
</reference>
<gene>
    <name evidence="10" type="primary">LOC106815618</name>
</gene>
<feature type="non-terminal residue" evidence="10">
    <location>
        <position position="184"/>
    </location>
</feature>
<dbReference type="RefSeq" id="XP_014675589.1">
    <property type="nucleotide sequence ID" value="XM_014820103.1"/>
</dbReference>
<protein>
    <submittedName>
        <fullName evidence="10">Protein pangolin, isoforms A/H/I/S-like</fullName>
    </submittedName>
</protein>
<keyword evidence="3" id="KW-0238">DNA-binding</keyword>
<evidence type="ECO:0000313" key="10">
    <source>
        <dbReference type="RefSeq" id="XP_014675589.1"/>
    </source>
</evidence>
<dbReference type="Gene3D" id="4.10.900.10">
    <property type="entry name" value="TCF3-CBD (Catenin binding domain)"/>
    <property type="match status" value="1"/>
</dbReference>
<evidence type="ECO:0000259" key="8">
    <source>
        <dbReference type="Pfam" id="PF08347"/>
    </source>
</evidence>
<dbReference type="GeneID" id="106815618"/>
<evidence type="ECO:0000256" key="3">
    <source>
        <dbReference type="ARBA" id="ARBA00023125"/>
    </source>
</evidence>
<keyword evidence="4" id="KW-0010">Activator</keyword>
<keyword evidence="6" id="KW-0539">Nucleus</keyword>
<dbReference type="InterPro" id="IPR024940">
    <property type="entry name" value="TCF/LEF"/>
</dbReference>
<feature type="domain" description="CTNNB1 binding N-teminal" evidence="8">
    <location>
        <begin position="5"/>
        <end position="62"/>
    </location>
</feature>
<name>A0ABM1ETR8_PRICU</name>
<feature type="region of interest" description="Disordered" evidence="7">
    <location>
        <begin position="1"/>
        <end position="79"/>
    </location>
</feature>
<dbReference type="InterPro" id="IPR013558">
    <property type="entry name" value="CTNNB1-bd_N"/>
</dbReference>
<comment type="subcellular location">
    <subcellularLocation>
        <location evidence="1">Nucleus</location>
    </subcellularLocation>
</comment>
<keyword evidence="9" id="KW-1185">Reference proteome</keyword>
<evidence type="ECO:0000256" key="6">
    <source>
        <dbReference type="ARBA" id="ARBA00023242"/>
    </source>
</evidence>
<organism evidence="9 10">
    <name type="scientific">Priapulus caudatus</name>
    <name type="common">Priapulid worm</name>
    <dbReference type="NCBI Taxonomy" id="37621"/>
    <lineage>
        <taxon>Eukaryota</taxon>
        <taxon>Metazoa</taxon>
        <taxon>Ecdysozoa</taxon>
        <taxon>Scalidophora</taxon>
        <taxon>Priapulida</taxon>
        <taxon>Priapulimorpha</taxon>
        <taxon>Priapulimorphida</taxon>
        <taxon>Priapulidae</taxon>
        <taxon>Priapulus</taxon>
    </lineage>
</organism>
<dbReference type="PANTHER" id="PTHR10373">
    <property type="entry name" value="TRANSCRIPTION FACTOR 7 FAMILY MEMBER"/>
    <property type="match status" value="1"/>
</dbReference>
<evidence type="ECO:0000256" key="4">
    <source>
        <dbReference type="ARBA" id="ARBA00023159"/>
    </source>
</evidence>
<accession>A0ABM1ETR8</accession>
<dbReference type="PANTHER" id="PTHR10373:SF38">
    <property type="entry name" value="PROTEIN PANGOLIN, ISOFORM J"/>
    <property type="match status" value="1"/>
</dbReference>
<evidence type="ECO:0000256" key="5">
    <source>
        <dbReference type="ARBA" id="ARBA00023163"/>
    </source>
</evidence>
<dbReference type="InterPro" id="IPR027397">
    <property type="entry name" value="Catenin-bd_sf"/>
</dbReference>
<evidence type="ECO:0000313" key="9">
    <source>
        <dbReference type="Proteomes" id="UP000695022"/>
    </source>
</evidence>
<sequence>MPHVNGSGGDDLASSDEVKVYKDEGEEEKRSSENLTEEKSSLVTETEDKSTERREDDGRRRVENGKPPDISPHEGPGFYVVAPYPHPNGLGMGMHARHPHSPLFMYNNDHFAQPPPAHMGISPVTFDPKTDYFSPLTGLARPMYHLPPPSQYMYPDPFSQMQWHPSSMYPVASTFRGAYPGSLH</sequence>
<evidence type="ECO:0000256" key="1">
    <source>
        <dbReference type="ARBA" id="ARBA00004123"/>
    </source>
</evidence>
<evidence type="ECO:0000256" key="7">
    <source>
        <dbReference type="SAM" id="MobiDB-lite"/>
    </source>
</evidence>
<dbReference type="Pfam" id="PF08347">
    <property type="entry name" value="CTNNB1_binding"/>
    <property type="match status" value="1"/>
</dbReference>
<dbReference type="Proteomes" id="UP000695022">
    <property type="component" value="Unplaced"/>
</dbReference>
<keyword evidence="5" id="KW-0804">Transcription</keyword>
<evidence type="ECO:0000256" key="2">
    <source>
        <dbReference type="ARBA" id="ARBA00023015"/>
    </source>
</evidence>